<dbReference type="Proteomes" id="UP000663864">
    <property type="component" value="Unassembled WGS sequence"/>
</dbReference>
<dbReference type="EMBL" id="CAJNOT010007726">
    <property type="protein sequence ID" value="CAF1510542.1"/>
    <property type="molecule type" value="Genomic_DNA"/>
</dbReference>
<evidence type="ECO:0000313" key="2">
    <source>
        <dbReference type="EMBL" id="CAF1510542.1"/>
    </source>
</evidence>
<accession>A0A815TMC4</accession>
<comment type="caution">
    <text evidence="2">The sequence shown here is derived from an EMBL/GenBank/DDBJ whole genome shotgun (WGS) entry which is preliminary data.</text>
</comment>
<organism evidence="2 3">
    <name type="scientific">Rotaria sordida</name>
    <dbReference type="NCBI Taxonomy" id="392033"/>
    <lineage>
        <taxon>Eukaryota</taxon>
        <taxon>Metazoa</taxon>
        <taxon>Spiralia</taxon>
        <taxon>Gnathifera</taxon>
        <taxon>Rotifera</taxon>
        <taxon>Eurotatoria</taxon>
        <taxon>Bdelloidea</taxon>
        <taxon>Philodinida</taxon>
        <taxon>Philodinidae</taxon>
        <taxon>Rotaria</taxon>
    </lineage>
</organism>
<feature type="transmembrane region" description="Helical" evidence="1">
    <location>
        <begin position="83"/>
        <end position="102"/>
    </location>
</feature>
<reference evidence="2" key="1">
    <citation type="submission" date="2021-02" db="EMBL/GenBank/DDBJ databases">
        <authorList>
            <person name="Nowell W R."/>
        </authorList>
    </citation>
    <scope>NUCLEOTIDE SEQUENCE</scope>
</reference>
<gene>
    <name evidence="2" type="ORF">ZHD862_LOCUS37894</name>
</gene>
<name>A0A815TMC4_9BILA</name>
<keyword evidence="1" id="KW-0472">Membrane</keyword>
<keyword evidence="1" id="KW-0812">Transmembrane</keyword>
<evidence type="ECO:0000313" key="3">
    <source>
        <dbReference type="Proteomes" id="UP000663864"/>
    </source>
</evidence>
<evidence type="ECO:0000256" key="1">
    <source>
        <dbReference type="SAM" id="Phobius"/>
    </source>
</evidence>
<proteinExistence type="predicted"/>
<sequence length="104" mass="10979">MNTISENSNSSINLVLSTSTTVPLKSTIAASPFSAIISTDLNNSISFLSEISAINDVTPITNISGSSASTTSGSNSVGDCFSIAIRLIIWIILTNLVFRSYFQI</sequence>
<protein>
    <submittedName>
        <fullName evidence="2">Uncharacterized protein</fullName>
    </submittedName>
</protein>
<dbReference type="AlphaFoldDB" id="A0A815TMC4"/>
<keyword evidence="1" id="KW-1133">Transmembrane helix</keyword>